<evidence type="ECO:0008006" key="4">
    <source>
        <dbReference type="Google" id="ProtNLM"/>
    </source>
</evidence>
<keyword evidence="3" id="KW-1185">Reference proteome</keyword>
<dbReference type="RefSeq" id="WP_086169585.1">
    <property type="nucleotide sequence ID" value="NZ_MRYD01000057.1"/>
</dbReference>
<evidence type="ECO:0000313" key="3">
    <source>
        <dbReference type="Proteomes" id="UP000194266"/>
    </source>
</evidence>
<comment type="caution">
    <text evidence="2">The sequence shown here is derived from an EMBL/GenBank/DDBJ whole genome shotgun (WGS) entry which is preliminary data.</text>
</comment>
<keyword evidence="1" id="KW-0472">Membrane</keyword>
<evidence type="ECO:0000313" key="2">
    <source>
        <dbReference type="EMBL" id="OSZ59955.1"/>
    </source>
</evidence>
<evidence type="ECO:0000256" key="1">
    <source>
        <dbReference type="SAM" id="Phobius"/>
    </source>
</evidence>
<dbReference type="InterPro" id="IPR025327">
    <property type="entry name" value="DUF4233"/>
</dbReference>
<feature type="transmembrane region" description="Helical" evidence="1">
    <location>
        <begin position="6"/>
        <end position="24"/>
    </location>
</feature>
<dbReference type="EMBL" id="MRYD01000057">
    <property type="protein sequence ID" value="OSZ59955.1"/>
    <property type="molecule type" value="Genomic_DNA"/>
</dbReference>
<feature type="transmembrane region" description="Helical" evidence="1">
    <location>
        <begin position="59"/>
        <end position="90"/>
    </location>
</feature>
<dbReference type="Proteomes" id="UP000194266">
    <property type="component" value="Unassembled WGS sequence"/>
</dbReference>
<feature type="transmembrane region" description="Helical" evidence="1">
    <location>
        <begin position="31"/>
        <end position="53"/>
    </location>
</feature>
<organism evidence="2 3">
    <name type="scientific">Streptomyces pharetrae CZA14</name>
    <dbReference type="NCBI Taxonomy" id="1144883"/>
    <lineage>
        <taxon>Bacteria</taxon>
        <taxon>Bacillati</taxon>
        <taxon>Actinomycetota</taxon>
        <taxon>Actinomycetes</taxon>
        <taxon>Kitasatosporales</taxon>
        <taxon>Streptomycetaceae</taxon>
        <taxon>Streptomyces</taxon>
    </lineage>
</organism>
<keyword evidence="1" id="KW-0812">Transmembrane</keyword>
<keyword evidence="1" id="KW-1133">Transmembrane helix</keyword>
<sequence>MRTLCSSTLIGEFFIIGFAGLVAMKDPDLSMTTVWTVSGIAMFLCLVLCGMVTRPGGVALGWALQIALIASGFVVPTMFFMGVLFAALWWASVHFGRKVDEAKARFAAQAESSQASQADAV</sequence>
<name>A0ABX3YJ48_9ACTN</name>
<dbReference type="Pfam" id="PF14017">
    <property type="entry name" value="DUF4233"/>
    <property type="match status" value="1"/>
</dbReference>
<protein>
    <recommendedName>
        <fullName evidence="4">DUF4233 domain-containing protein</fullName>
    </recommendedName>
</protein>
<gene>
    <name evidence="2" type="ORF">OQI_13440</name>
</gene>
<accession>A0ABX3YJ48</accession>
<proteinExistence type="predicted"/>
<reference evidence="2 3" key="1">
    <citation type="submission" date="2016-12" db="EMBL/GenBank/DDBJ databases">
        <title>Genome Mining:The Detection of Biosynthetic Gene Clusters to Aid in the Expression of Curamycin A produced by Streptomyces sp. strain CZA14.</title>
        <authorList>
            <person name="Durrell K.A."/>
            <person name="Kirby B.M."/>
            <person name="Khan W."/>
            <person name="Mthethwa T."/>
            <person name="Le Roes-Hill M."/>
        </authorList>
    </citation>
    <scope>NUCLEOTIDE SEQUENCE [LARGE SCALE GENOMIC DNA]</scope>
    <source>
        <strain evidence="2 3">CZA14</strain>
    </source>
</reference>